<proteinExistence type="predicted"/>
<evidence type="ECO:0000259" key="2">
    <source>
        <dbReference type="Pfam" id="PF13577"/>
    </source>
</evidence>
<dbReference type="SUPFAM" id="SSF54427">
    <property type="entry name" value="NTF2-like"/>
    <property type="match status" value="1"/>
</dbReference>
<sequence>MHTTTDGTDDRLAADVRLLLDRQAIWDCLMRYTRGVDRLDADLIRSAFWEDGHDSHGQMDGSPENFIETWMPTQARREACQHSVTNHAVVIDGDVADAETYFQVAIRNSGSDNLELVGGRYLDRYERREGQWRIFTRLVVLDWQCRADASGMDRRLAGSHRGSRDRQDPSYERPVRPRTPPPTA</sequence>
<dbReference type="InterPro" id="IPR032710">
    <property type="entry name" value="NTF2-like_dom_sf"/>
</dbReference>
<evidence type="ECO:0000256" key="1">
    <source>
        <dbReference type="SAM" id="MobiDB-lite"/>
    </source>
</evidence>
<dbReference type="InterPro" id="IPR037401">
    <property type="entry name" value="SnoaL-like"/>
</dbReference>
<feature type="compositionally biased region" description="Basic and acidic residues" evidence="1">
    <location>
        <begin position="153"/>
        <end position="175"/>
    </location>
</feature>
<evidence type="ECO:0000313" key="4">
    <source>
        <dbReference type="Proteomes" id="UP000515871"/>
    </source>
</evidence>
<reference evidence="3 4" key="1">
    <citation type="submission" date="2020-08" db="EMBL/GenBank/DDBJ databases">
        <title>Novel species in genus Aeromicrobium.</title>
        <authorList>
            <person name="Zhang G."/>
        </authorList>
    </citation>
    <scope>NUCLEOTIDE SEQUENCE [LARGE SCALE GENOMIC DNA]</scope>
    <source>
        <strain evidence="4">zg-629</strain>
    </source>
</reference>
<feature type="region of interest" description="Disordered" evidence="1">
    <location>
        <begin position="153"/>
        <end position="184"/>
    </location>
</feature>
<gene>
    <name evidence="3" type="ORF">H9L21_11755</name>
</gene>
<protein>
    <submittedName>
        <fullName evidence="3">Nuclear transport factor 2 family protein</fullName>
    </submittedName>
</protein>
<name>A0ABX6SU39_9ACTN</name>
<dbReference type="Pfam" id="PF13577">
    <property type="entry name" value="SnoaL_4"/>
    <property type="match status" value="1"/>
</dbReference>
<organism evidence="3 4">
    <name type="scientific">Aeromicrobium senzhongii</name>
    <dbReference type="NCBI Taxonomy" id="2663859"/>
    <lineage>
        <taxon>Bacteria</taxon>
        <taxon>Bacillati</taxon>
        <taxon>Actinomycetota</taxon>
        <taxon>Actinomycetes</taxon>
        <taxon>Propionibacteriales</taxon>
        <taxon>Nocardioidaceae</taxon>
        <taxon>Aeromicrobium</taxon>
    </lineage>
</organism>
<dbReference type="Gene3D" id="3.10.450.50">
    <property type="match status" value="1"/>
</dbReference>
<accession>A0ABX6SU39</accession>
<dbReference type="Proteomes" id="UP000515871">
    <property type="component" value="Chromosome"/>
</dbReference>
<keyword evidence="4" id="KW-1185">Reference proteome</keyword>
<dbReference type="EMBL" id="CP060587">
    <property type="protein sequence ID" value="QNL93770.1"/>
    <property type="molecule type" value="Genomic_DNA"/>
</dbReference>
<dbReference type="RefSeq" id="WP_187411491.1">
    <property type="nucleotide sequence ID" value="NZ_CP060587.1"/>
</dbReference>
<evidence type="ECO:0000313" key="3">
    <source>
        <dbReference type="EMBL" id="QNL93770.1"/>
    </source>
</evidence>
<feature type="domain" description="SnoaL-like" evidence="2">
    <location>
        <begin position="19"/>
        <end position="137"/>
    </location>
</feature>